<protein>
    <submittedName>
        <fullName evidence="4">Optic atrophy 3 protein-domain-containing protein</fullName>
    </submittedName>
</protein>
<feature type="region of interest" description="Disordered" evidence="3">
    <location>
        <begin position="241"/>
        <end position="275"/>
    </location>
</feature>
<dbReference type="InParanoid" id="A0A1Y2AQ46"/>
<gene>
    <name evidence="4" type="ORF">BCR39DRAFT_547951</name>
</gene>
<proteinExistence type="inferred from homology"/>
<dbReference type="Pfam" id="PF07047">
    <property type="entry name" value="OPA3"/>
    <property type="match status" value="1"/>
</dbReference>
<dbReference type="OrthoDB" id="2129069at2759"/>
<evidence type="ECO:0000256" key="2">
    <source>
        <dbReference type="ARBA" id="ARBA00023054"/>
    </source>
</evidence>
<organism evidence="4 5">
    <name type="scientific">Naematelia encephala</name>
    <dbReference type="NCBI Taxonomy" id="71784"/>
    <lineage>
        <taxon>Eukaryota</taxon>
        <taxon>Fungi</taxon>
        <taxon>Dikarya</taxon>
        <taxon>Basidiomycota</taxon>
        <taxon>Agaricomycotina</taxon>
        <taxon>Tremellomycetes</taxon>
        <taxon>Tremellales</taxon>
        <taxon>Naemateliaceae</taxon>
        <taxon>Naematelia</taxon>
    </lineage>
</organism>
<name>A0A1Y2AQ46_9TREE</name>
<dbReference type="GO" id="GO:0005739">
    <property type="term" value="C:mitochondrion"/>
    <property type="evidence" value="ECO:0007669"/>
    <property type="project" value="TreeGrafter"/>
</dbReference>
<comment type="similarity">
    <text evidence="1">Belongs to the OPA3 family.</text>
</comment>
<dbReference type="EMBL" id="MCFC01000072">
    <property type="protein sequence ID" value="ORY24065.1"/>
    <property type="molecule type" value="Genomic_DNA"/>
</dbReference>
<keyword evidence="2" id="KW-0175">Coiled coil</keyword>
<evidence type="ECO:0000256" key="1">
    <source>
        <dbReference type="ARBA" id="ARBA00007584"/>
    </source>
</evidence>
<evidence type="ECO:0000313" key="4">
    <source>
        <dbReference type="EMBL" id="ORY24065.1"/>
    </source>
</evidence>
<dbReference type="PANTHER" id="PTHR12499:SF0">
    <property type="entry name" value="OPTIC ATROPHY 3 PROTEIN"/>
    <property type="match status" value="1"/>
</dbReference>
<accession>A0A1Y2AQ46</accession>
<dbReference type="AlphaFoldDB" id="A0A1Y2AQ46"/>
<dbReference type="FunCoup" id="A0A1Y2AQ46">
    <property type="interactions" value="225"/>
</dbReference>
<keyword evidence="5" id="KW-1185">Reference proteome</keyword>
<dbReference type="PANTHER" id="PTHR12499">
    <property type="entry name" value="OPTIC ATROPHY 3 PROTEIN OPA3"/>
    <property type="match status" value="1"/>
</dbReference>
<evidence type="ECO:0000256" key="3">
    <source>
        <dbReference type="SAM" id="MobiDB-lite"/>
    </source>
</evidence>
<sequence length="275" mass="30040">MIINDICSHILKQDVEIRISPGSRAINASWSRLFIHTILSQIQYIDILSASNSSCDAMASVKIFSLAVKTLAKPIANTIKAQAAEHETFRNICIGLAQRMHRTEARMRMGLLNEEAKNIKPLNDTRAVQNGATTLAETFLFLVGAGLVLGESYRSSRKEGKRRDMVAERLDGLEEEIRALRATLQGGGAWEKGLLEVRQQNEQTERVLATVIHNGLKAGWMSLGHDPDISHTLPLIDPGGRRADSIGAGGGGTVLQDISTKANRPPIISDQDQIS</sequence>
<comment type="caution">
    <text evidence="4">The sequence shown here is derived from an EMBL/GenBank/DDBJ whole genome shotgun (WGS) entry which is preliminary data.</text>
</comment>
<dbReference type="InterPro" id="IPR010754">
    <property type="entry name" value="OPA3-like"/>
</dbReference>
<reference evidence="4 5" key="1">
    <citation type="submission" date="2016-07" db="EMBL/GenBank/DDBJ databases">
        <title>Pervasive Adenine N6-methylation of Active Genes in Fungi.</title>
        <authorList>
            <consortium name="DOE Joint Genome Institute"/>
            <person name="Mondo S.J."/>
            <person name="Dannebaum R.O."/>
            <person name="Kuo R.C."/>
            <person name="Labutti K."/>
            <person name="Haridas S."/>
            <person name="Kuo A."/>
            <person name="Salamov A."/>
            <person name="Ahrendt S.R."/>
            <person name="Lipzen A."/>
            <person name="Sullivan W."/>
            <person name="Andreopoulos W.B."/>
            <person name="Clum A."/>
            <person name="Lindquist E."/>
            <person name="Daum C."/>
            <person name="Ramamoorthy G.K."/>
            <person name="Gryganskyi A."/>
            <person name="Culley D."/>
            <person name="Magnuson J.K."/>
            <person name="James T.Y."/>
            <person name="O'Malley M.A."/>
            <person name="Stajich J.E."/>
            <person name="Spatafora J.W."/>
            <person name="Visel A."/>
            <person name="Grigoriev I.V."/>
        </authorList>
    </citation>
    <scope>NUCLEOTIDE SEQUENCE [LARGE SCALE GENOMIC DNA]</scope>
    <source>
        <strain evidence="4 5">68-887.2</strain>
    </source>
</reference>
<dbReference type="GO" id="GO:0019216">
    <property type="term" value="P:regulation of lipid metabolic process"/>
    <property type="evidence" value="ECO:0007669"/>
    <property type="project" value="TreeGrafter"/>
</dbReference>
<dbReference type="Proteomes" id="UP000193986">
    <property type="component" value="Unassembled WGS sequence"/>
</dbReference>
<evidence type="ECO:0000313" key="5">
    <source>
        <dbReference type="Proteomes" id="UP000193986"/>
    </source>
</evidence>